<dbReference type="GO" id="GO:0004181">
    <property type="term" value="F:metallocarboxypeptidase activity"/>
    <property type="evidence" value="ECO:0007669"/>
    <property type="project" value="InterPro"/>
</dbReference>
<dbReference type="eggNOG" id="COG1388">
    <property type="taxonomic scope" value="Bacteria"/>
</dbReference>
<keyword evidence="10" id="KW-0121">Carboxypeptidase</keyword>
<organism evidence="10 11">
    <name type="scientific">Clostridium pasteurianum BC1</name>
    <dbReference type="NCBI Taxonomy" id="86416"/>
    <lineage>
        <taxon>Bacteria</taxon>
        <taxon>Bacillati</taxon>
        <taxon>Bacillota</taxon>
        <taxon>Clostridia</taxon>
        <taxon>Eubacteriales</taxon>
        <taxon>Clostridiaceae</taxon>
        <taxon>Clostridium</taxon>
    </lineage>
</organism>
<evidence type="ECO:0000259" key="9">
    <source>
        <dbReference type="PROSITE" id="PS52035"/>
    </source>
</evidence>
<dbReference type="InterPro" id="IPR002477">
    <property type="entry name" value="Peptidoglycan-bd-like"/>
</dbReference>
<dbReference type="KEGG" id="cpas:Clopa_0912"/>
<keyword evidence="3" id="KW-0645">Protease</keyword>
<dbReference type="SUPFAM" id="SSF54106">
    <property type="entry name" value="LysM domain"/>
    <property type="match status" value="1"/>
</dbReference>
<evidence type="ECO:0000313" key="10">
    <source>
        <dbReference type="EMBL" id="AGK95929.1"/>
    </source>
</evidence>
<dbReference type="AlphaFoldDB" id="R4K5W2"/>
<dbReference type="Proteomes" id="UP000013523">
    <property type="component" value="Chromosome"/>
</dbReference>
<dbReference type="eggNOG" id="COG3409">
    <property type="taxonomic scope" value="Bacteria"/>
</dbReference>
<keyword evidence="11" id="KW-1185">Reference proteome</keyword>
<name>R4K5W2_CLOPA</name>
<feature type="domain" description="Peptidase M14" evidence="9">
    <location>
        <begin position="128"/>
        <end position="421"/>
    </location>
</feature>
<dbReference type="InterPro" id="IPR036366">
    <property type="entry name" value="PGBDSf"/>
</dbReference>
<dbReference type="PATRIC" id="fig|86416.3.peg.901"/>
<dbReference type="InterPro" id="IPR000834">
    <property type="entry name" value="Peptidase_M14"/>
</dbReference>
<feature type="domain" description="LysM" evidence="8">
    <location>
        <begin position="73"/>
        <end position="117"/>
    </location>
</feature>
<evidence type="ECO:0000256" key="6">
    <source>
        <dbReference type="ARBA" id="ARBA00023049"/>
    </source>
</evidence>
<dbReference type="HOGENOM" id="CLU_050685_0_0_9"/>
<proteinExistence type="inferred from homology"/>
<dbReference type="GO" id="GO:0006508">
    <property type="term" value="P:proteolysis"/>
    <property type="evidence" value="ECO:0007669"/>
    <property type="project" value="UniProtKB-KW"/>
</dbReference>
<dbReference type="PROSITE" id="PS51782">
    <property type="entry name" value="LYSM"/>
    <property type="match status" value="1"/>
</dbReference>
<dbReference type="Pfam" id="PF00246">
    <property type="entry name" value="Peptidase_M14"/>
    <property type="match status" value="1"/>
</dbReference>
<dbReference type="SMART" id="SM00631">
    <property type="entry name" value="Zn_pept"/>
    <property type="match status" value="1"/>
</dbReference>
<evidence type="ECO:0000256" key="4">
    <source>
        <dbReference type="ARBA" id="ARBA00022801"/>
    </source>
</evidence>
<dbReference type="Pfam" id="PF01471">
    <property type="entry name" value="PG_binding_1"/>
    <property type="match status" value="1"/>
</dbReference>
<dbReference type="PROSITE" id="PS52035">
    <property type="entry name" value="PEPTIDASE_M14"/>
    <property type="match status" value="1"/>
</dbReference>
<dbReference type="Pfam" id="PF01476">
    <property type="entry name" value="LysM"/>
    <property type="match status" value="1"/>
</dbReference>
<evidence type="ECO:0000256" key="1">
    <source>
        <dbReference type="ARBA" id="ARBA00001947"/>
    </source>
</evidence>
<dbReference type="InterPro" id="IPR036365">
    <property type="entry name" value="PGBD-like_sf"/>
</dbReference>
<keyword evidence="4" id="KW-0378">Hydrolase</keyword>
<dbReference type="SUPFAM" id="SSF53187">
    <property type="entry name" value="Zn-dependent exopeptidases"/>
    <property type="match status" value="1"/>
</dbReference>
<dbReference type="GO" id="GO:0008270">
    <property type="term" value="F:zinc ion binding"/>
    <property type="evidence" value="ECO:0007669"/>
    <property type="project" value="InterPro"/>
</dbReference>
<dbReference type="CDD" id="cd00118">
    <property type="entry name" value="LysM"/>
    <property type="match status" value="1"/>
</dbReference>
<dbReference type="RefSeq" id="WP_015614253.1">
    <property type="nucleotide sequence ID" value="NC_021182.1"/>
</dbReference>
<keyword evidence="6" id="KW-0482">Metalloprotease</keyword>
<sequence length="423" mass="47436">MPIYKLGSSGTEVMKIQAVLKKIGYNPGAIDGVFGSQTEAAVKNFQRNNGLTPDGIIGPDTYRLLERYILGYYTYTIRPGDTLYNIARKYYTQVDRIIAANPGINPSNLIPGTTIVVTYGIDVVDTNINYTYDILDSDLRGLKARYPFITIGSAGKSVLGRELYYVKLGTGPNEVFYNGSHHALEWITTPLLTKFIENFSKAYVDGTNIRGYSPRDIWNRSSIYIMPMVNPDGVDLVLNGLSRSNPYYNELIRWNKGSTDFSQNWEANNHGVDLNHNYNALWQLSKDAEASYGVFGPGPTRYSGPSPESEPETKAVVSFTRSHNFRLVIAYHSQGEVIYWQFSNLTPPESLPIGNQFSNVSGYALAETSGITSYSGYKDWFIQDFRRPGYTIEVGRGRNPLPISQFNEIYNDNEELLLLASII</sequence>
<evidence type="ECO:0000256" key="7">
    <source>
        <dbReference type="PROSITE-ProRule" id="PRU01379"/>
    </source>
</evidence>
<dbReference type="PRINTS" id="PR00765">
    <property type="entry name" value="CRBOXYPTASEA"/>
</dbReference>
<dbReference type="InterPro" id="IPR036779">
    <property type="entry name" value="LysM_dom_sf"/>
</dbReference>
<protein>
    <submittedName>
        <fullName evidence="10">Putative carboxypeptidase</fullName>
    </submittedName>
</protein>
<dbReference type="SMART" id="SM00257">
    <property type="entry name" value="LysM"/>
    <property type="match status" value="1"/>
</dbReference>
<evidence type="ECO:0000259" key="8">
    <source>
        <dbReference type="PROSITE" id="PS51782"/>
    </source>
</evidence>
<gene>
    <name evidence="10" type="ORF">Clopa_0912</name>
</gene>
<evidence type="ECO:0000256" key="5">
    <source>
        <dbReference type="ARBA" id="ARBA00022833"/>
    </source>
</evidence>
<comment type="similarity">
    <text evidence="2 7">Belongs to the peptidase M14 family.</text>
</comment>
<evidence type="ECO:0000313" key="11">
    <source>
        <dbReference type="Proteomes" id="UP000013523"/>
    </source>
</evidence>
<dbReference type="Gene3D" id="3.40.630.10">
    <property type="entry name" value="Zn peptidases"/>
    <property type="match status" value="1"/>
</dbReference>
<evidence type="ECO:0000256" key="3">
    <source>
        <dbReference type="ARBA" id="ARBA00022670"/>
    </source>
</evidence>
<feature type="active site" description="Proton donor/acceptor" evidence="7">
    <location>
        <position position="393"/>
    </location>
</feature>
<keyword evidence="5" id="KW-0862">Zinc</keyword>
<dbReference type="CDD" id="cd06229">
    <property type="entry name" value="M14_Endopeptidase_I"/>
    <property type="match status" value="1"/>
</dbReference>
<dbReference type="InterPro" id="IPR018392">
    <property type="entry name" value="LysM"/>
</dbReference>
<dbReference type="GO" id="GO:0005615">
    <property type="term" value="C:extracellular space"/>
    <property type="evidence" value="ECO:0007669"/>
    <property type="project" value="TreeGrafter"/>
</dbReference>
<dbReference type="Gene3D" id="1.10.101.10">
    <property type="entry name" value="PGBD-like superfamily/PGBD"/>
    <property type="match status" value="1"/>
</dbReference>
<dbReference type="EMBL" id="CP003261">
    <property type="protein sequence ID" value="AGK95929.1"/>
    <property type="molecule type" value="Genomic_DNA"/>
</dbReference>
<dbReference type="STRING" id="86416.Clopa_0912"/>
<dbReference type="PANTHER" id="PTHR11705">
    <property type="entry name" value="PROTEASE FAMILY M14 CARBOXYPEPTIDASE A,B"/>
    <property type="match status" value="1"/>
</dbReference>
<dbReference type="Gene3D" id="3.10.350.10">
    <property type="entry name" value="LysM domain"/>
    <property type="match status" value="1"/>
</dbReference>
<dbReference type="OrthoDB" id="9811296at2"/>
<dbReference type="InterPro" id="IPR034274">
    <property type="entry name" value="ENP1_M14_CPD"/>
</dbReference>
<dbReference type="PANTHER" id="PTHR11705:SF143">
    <property type="entry name" value="SLL0236 PROTEIN"/>
    <property type="match status" value="1"/>
</dbReference>
<comment type="cofactor">
    <cofactor evidence="1">
        <name>Zn(2+)</name>
        <dbReference type="ChEBI" id="CHEBI:29105"/>
    </cofactor>
</comment>
<evidence type="ECO:0000256" key="2">
    <source>
        <dbReference type="ARBA" id="ARBA00005988"/>
    </source>
</evidence>
<dbReference type="eggNOG" id="COG2866">
    <property type="taxonomic scope" value="Bacteria"/>
</dbReference>
<dbReference type="SUPFAM" id="SSF47090">
    <property type="entry name" value="PGBD-like"/>
    <property type="match status" value="1"/>
</dbReference>
<accession>R4K5W2</accession>
<reference evidence="10 11" key="1">
    <citation type="submission" date="2012-01" db="EMBL/GenBank/DDBJ databases">
        <title>Complete sequence of chromosome of Clostridium pasteurianum BC1.</title>
        <authorList>
            <consortium name="US DOE Joint Genome Institute"/>
            <person name="Lucas S."/>
            <person name="Han J."/>
            <person name="Lapidus A."/>
            <person name="Cheng J.-F."/>
            <person name="Goodwin L."/>
            <person name="Pitluck S."/>
            <person name="Peters L."/>
            <person name="Mikhailova N."/>
            <person name="Teshima H."/>
            <person name="Detter J.C."/>
            <person name="Han C."/>
            <person name="Tapia R."/>
            <person name="Land M."/>
            <person name="Hauser L."/>
            <person name="Kyrpides N."/>
            <person name="Ivanova N."/>
            <person name="Pagani I."/>
            <person name="Dunn J."/>
            <person name="Taghavi S."/>
            <person name="Francis A."/>
            <person name="van der Lelie D."/>
            <person name="Woyke T."/>
        </authorList>
    </citation>
    <scope>NUCLEOTIDE SEQUENCE [LARGE SCALE GENOMIC DNA]</scope>
    <source>
        <strain evidence="10 11">BC1</strain>
    </source>
</reference>